<dbReference type="OrthoDB" id="9795206at2"/>
<protein>
    <submittedName>
        <fullName evidence="2">Protein N-acetyltransferase, RimJ/RimL family</fullName>
    </submittedName>
</protein>
<gene>
    <name evidence="2" type="ORF">SAMN05661086_00339</name>
</gene>
<dbReference type="InterPro" id="IPR000182">
    <property type="entry name" value="GNAT_dom"/>
</dbReference>
<dbReference type="Pfam" id="PF13302">
    <property type="entry name" value="Acetyltransf_3"/>
    <property type="match status" value="1"/>
</dbReference>
<dbReference type="STRING" id="37658.SAMN05661086_00339"/>
<evidence type="ECO:0000313" key="3">
    <source>
        <dbReference type="Proteomes" id="UP000199659"/>
    </source>
</evidence>
<dbReference type="PANTHER" id="PTHR46067:SF27">
    <property type="entry name" value="ACYL-COA N-ACYLTRANSFERASES (NAT) SUPERFAMILY PROTEIN"/>
    <property type="match status" value="1"/>
</dbReference>
<dbReference type="RefSeq" id="WP_092558958.1">
    <property type="nucleotide sequence ID" value="NZ_FOYZ01000001.1"/>
</dbReference>
<feature type="domain" description="N-acetyltransferase" evidence="1">
    <location>
        <begin position="4"/>
        <end position="151"/>
    </location>
</feature>
<proteinExistence type="predicted"/>
<dbReference type="InterPro" id="IPR016181">
    <property type="entry name" value="Acyl_CoA_acyltransferase"/>
</dbReference>
<keyword evidence="3" id="KW-1185">Reference proteome</keyword>
<dbReference type="AlphaFoldDB" id="A0A1I6HVR3"/>
<organism evidence="2 3">
    <name type="scientific">Anaeromicropila populeti</name>
    <dbReference type="NCBI Taxonomy" id="37658"/>
    <lineage>
        <taxon>Bacteria</taxon>
        <taxon>Bacillati</taxon>
        <taxon>Bacillota</taxon>
        <taxon>Clostridia</taxon>
        <taxon>Lachnospirales</taxon>
        <taxon>Lachnospiraceae</taxon>
        <taxon>Anaeromicropila</taxon>
    </lineage>
</organism>
<dbReference type="EMBL" id="FOYZ01000001">
    <property type="protein sequence ID" value="SFR58533.1"/>
    <property type="molecule type" value="Genomic_DNA"/>
</dbReference>
<accession>A0A1I6HVR3</accession>
<dbReference type="CDD" id="cd04301">
    <property type="entry name" value="NAT_SF"/>
    <property type="match status" value="1"/>
</dbReference>
<dbReference type="SUPFAM" id="SSF55729">
    <property type="entry name" value="Acyl-CoA N-acyltransferases (Nat)"/>
    <property type="match status" value="1"/>
</dbReference>
<name>A0A1I6HVR3_9FIRM</name>
<evidence type="ECO:0000259" key="1">
    <source>
        <dbReference type="PROSITE" id="PS51186"/>
    </source>
</evidence>
<dbReference type="Proteomes" id="UP000199659">
    <property type="component" value="Unassembled WGS sequence"/>
</dbReference>
<dbReference type="PROSITE" id="PS51186">
    <property type="entry name" value="GNAT"/>
    <property type="match status" value="1"/>
</dbReference>
<sequence length="158" mass="18691">MCIRKLRKAQESDLMTLFQWVNDKECRKNFFHSEIISLEEHTKWFQKKLADNESSIYILCEKEVPVGQIRLDITKNQADISYSIASEFRGKGYGKLILLLVEEEVKKERPEIEILAGKVKFDNIPSQRKFEQMQYEKSETADYVYFQKKIQNAEGNKE</sequence>
<dbReference type="PANTHER" id="PTHR46067">
    <property type="entry name" value="ACYL-COA N-ACYLTRANSFERASES (NAT) SUPERFAMILY PROTEIN"/>
    <property type="match status" value="1"/>
</dbReference>
<keyword evidence="2" id="KW-0808">Transferase</keyword>
<evidence type="ECO:0000313" key="2">
    <source>
        <dbReference type="EMBL" id="SFR58533.1"/>
    </source>
</evidence>
<reference evidence="2 3" key="1">
    <citation type="submission" date="2016-10" db="EMBL/GenBank/DDBJ databases">
        <authorList>
            <person name="de Groot N.N."/>
        </authorList>
    </citation>
    <scope>NUCLEOTIDE SEQUENCE [LARGE SCALE GENOMIC DNA]</scope>
    <source>
        <strain evidence="2 3">743A</strain>
    </source>
</reference>
<dbReference type="GO" id="GO:0016747">
    <property type="term" value="F:acyltransferase activity, transferring groups other than amino-acyl groups"/>
    <property type="evidence" value="ECO:0007669"/>
    <property type="project" value="InterPro"/>
</dbReference>
<dbReference type="Gene3D" id="3.40.630.30">
    <property type="match status" value="1"/>
</dbReference>